<dbReference type="SMART" id="SM00880">
    <property type="entry name" value="CHAD"/>
    <property type="match status" value="1"/>
</dbReference>
<dbReference type="PROSITE" id="PS51708">
    <property type="entry name" value="CHAD"/>
    <property type="match status" value="1"/>
</dbReference>
<gene>
    <name evidence="2" type="ORF">GP475_08140</name>
</gene>
<dbReference type="PANTHER" id="PTHR39339">
    <property type="entry name" value="SLR1444 PROTEIN"/>
    <property type="match status" value="1"/>
</dbReference>
<dbReference type="PROSITE" id="PS51707">
    <property type="entry name" value="CYTH"/>
    <property type="match status" value="1"/>
</dbReference>
<dbReference type="EMBL" id="CP046884">
    <property type="protein sequence ID" value="QNQ90613.1"/>
    <property type="molecule type" value="Genomic_DNA"/>
</dbReference>
<dbReference type="InterPro" id="IPR023577">
    <property type="entry name" value="CYTH_domain"/>
</dbReference>
<evidence type="ECO:0000313" key="3">
    <source>
        <dbReference type="Proteomes" id="UP000516320"/>
    </source>
</evidence>
<feature type="compositionally biased region" description="Basic residues" evidence="1">
    <location>
        <begin position="540"/>
        <end position="562"/>
    </location>
</feature>
<dbReference type="Pfam" id="PF05235">
    <property type="entry name" value="CHAD"/>
    <property type="match status" value="1"/>
</dbReference>
<dbReference type="PANTHER" id="PTHR39339:SF1">
    <property type="entry name" value="CHAD DOMAIN-CONTAINING PROTEIN"/>
    <property type="match status" value="1"/>
</dbReference>
<dbReference type="Proteomes" id="UP000516320">
    <property type="component" value="Chromosome"/>
</dbReference>
<dbReference type="SMART" id="SM01118">
    <property type="entry name" value="CYTH"/>
    <property type="match status" value="1"/>
</dbReference>
<name>A0A7H0SPY8_9CORY</name>
<proteinExistence type="predicted"/>
<dbReference type="InterPro" id="IPR038186">
    <property type="entry name" value="CHAD_dom_sf"/>
</dbReference>
<evidence type="ECO:0000256" key="1">
    <source>
        <dbReference type="SAM" id="MobiDB-lite"/>
    </source>
</evidence>
<dbReference type="SUPFAM" id="SSF55154">
    <property type="entry name" value="CYTH-like phosphatases"/>
    <property type="match status" value="1"/>
</dbReference>
<dbReference type="InterPro" id="IPR007899">
    <property type="entry name" value="CHAD_dom"/>
</dbReference>
<feature type="compositionally biased region" description="Low complexity" evidence="1">
    <location>
        <begin position="368"/>
        <end position="387"/>
    </location>
</feature>
<evidence type="ECO:0000313" key="2">
    <source>
        <dbReference type="EMBL" id="QNQ90613.1"/>
    </source>
</evidence>
<feature type="region of interest" description="Disordered" evidence="1">
    <location>
        <begin position="368"/>
        <end position="398"/>
    </location>
</feature>
<accession>A0A7H0SPY8</accession>
<organism evidence="2 3">
    <name type="scientific">Corynebacterium poyangense</name>
    <dbReference type="NCBI Taxonomy" id="2684405"/>
    <lineage>
        <taxon>Bacteria</taxon>
        <taxon>Bacillati</taxon>
        <taxon>Actinomycetota</taxon>
        <taxon>Actinomycetes</taxon>
        <taxon>Mycobacteriales</taxon>
        <taxon>Corynebacteriaceae</taxon>
        <taxon>Corynebacterium</taxon>
    </lineage>
</organism>
<reference evidence="2 3" key="1">
    <citation type="submission" date="2019-12" db="EMBL/GenBank/DDBJ databases">
        <title>Corynebacterium sp. nov., isolated from feces of the Anser Albifrons in China.</title>
        <authorList>
            <person name="Liu Q."/>
        </authorList>
    </citation>
    <scope>NUCLEOTIDE SEQUENCE [LARGE SCALE GENOMIC DNA]</scope>
    <source>
        <strain evidence="2 3">4H37-19</strain>
    </source>
</reference>
<dbReference type="RefSeq" id="WP_187973925.1">
    <property type="nucleotide sequence ID" value="NZ_CP046884.1"/>
</dbReference>
<sequence>MSTRPFLEVESKFAVEETIDIPDLTSIQHVDHLKETVSHSLSAIYYDTADLRLTRAKITLRRRSGGKDDGWHIKFPSAEGRLEIHAELGEPVDGVYQVPQEIKEQVLSLIRREPLTPIAQVDNERTEYLLADSADHAIAEFCDDKVTAFSFLPGGKQRSWREWEIELSDAQASDIDNQALLRSATALFIGAGAKASHSPSKLLFALGESINNVQPAHASRQLDQSSPAAGVIQALSANRDKLISYDPKVRRDEWDSIHQMRVATRELRSHLQTFEGILVGERIHYLEEELKLLASLLGVARDAEVVEKRFHTLLEQEDSDAIDDNVRRHVREDMSREYRRAHRRVVAVLNSDRYLDMLDALDELVHCPPLAEDSPASSAEESPGDSSENSEEVGDHQEDTLTAEETLLLHLDKAYRKLRRRHELVTATRNDHSIPLKEREVHLHDMRKAAKRLRYSAEAVGAATGLKTKKLSQACKRMQSLLGDFQDAVTAREILLKKAHRARKKGEDTFGYGLLYQRERYNGLEALKDYDKVAEDIRQAHQKLSRNTKKKRKKQTRKGGKK</sequence>
<dbReference type="Gene3D" id="1.40.20.10">
    <property type="entry name" value="CHAD domain"/>
    <property type="match status" value="1"/>
</dbReference>
<dbReference type="AlphaFoldDB" id="A0A7H0SPY8"/>
<feature type="region of interest" description="Disordered" evidence="1">
    <location>
        <begin position="539"/>
        <end position="562"/>
    </location>
</feature>
<dbReference type="CDD" id="cd07374">
    <property type="entry name" value="CYTH-like_Pase"/>
    <property type="match status" value="1"/>
</dbReference>
<dbReference type="Gene3D" id="2.40.320.10">
    <property type="entry name" value="Hypothetical Protein Pfu-838710-001"/>
    <property type="match status" value="1"/>
</dbReference>
<dbReference type="Pfam" id="PF01928">
    <property type="entry name" value="CYTH"/>
    <property type="match status" value="1"/>
</dbReference>
<keyword evidence="3" id="KW-1185">Reference proteome</keyword>
<protein>
    <submittedName>
        <fullName evidence="2">CHAD domain-containing protein</fullName>
    </submittedName>
</protein>
<dbReference type="InterPro" id="IPR033469">
    <property type="entry name" value="CYTH-like_dom_sf"/>
</dbReference>
<dbReference type="KEGG" id="cpoy:GP475_08140"/>